<evidence type="ECO:0000256" key="1">
    <source>
        <dbReference type="SAM" id="MobiDB-lite"/>
    </source>
</evidence>
<reference evidence="2 3" key="1">
    <citation type="journal article" date="2024" name="Plant J.">
        <title>Genome sequences and population genomics reveal climatic adaptation and genomic divergence between two closely related sweetgum species.</title>
        <authorList>
            <person name="Xu W.Q."/>
            <person name="Ren C.Q."/>
            <person name="Zhang X.Y."/>
            <person name="Comes H.P."/>
            <person name="Liu X.H."/>
            <person name="Li Y.G."/>
            <person name="Kettle C.J."/>
            <person name="Jalonen R."/>
            <person name="Gaisberger H."/>
            <person name="Ma Y.Z."/>
            <person name="Qiu Y.X."/>
        </authorList>
    </citation>
    <scope>NUCLEOTIDE SEQUENCE [LARGE SCALE GENOMIC DNA]</scope>
    <source>
        <strain evidence="2">Hangzhou</strain>
    </source>
</reference>
<dbReference type="AlphaFoldDB" id="A0AAP0SB66"/>
<name>A0AAP0SB66_LIQFO</name>
<proteinExistence type="predicted"/>
<protein>
    <submittedName>
        <fullName evidence="2">Uncharacterized protein</fullName>
    </submittedName>
</protein>
<evidence type="ECO:0000313" key="3">
    <source>
        <dbReference type="Proteomes" id="UP001415857"/>
    </source>
</evidence>
<accession>A0AAP0SB66</accession>
<sequence length="89" mass="9937">MGYTEGHVWLFAIGNEKGPNPKGELMFCLVVESFIKKGDEEAEGLESREAEEGEGRAAWPSAEEREESRWADDALMALAASDEEEEEEE</sequence>
<dbReference type="EMBL" id="JBBPBK010000002">
    <property type="protein sequence ID" value="KAK9291200.1"/>
    <property type="molecule type" value="Genomic_DNA"/>
</dbReference>
<comment type="caution">
    <text evidence="2">The sequence shown here is derived from an EMBL/GenBank/DDBJ whole genome shotgun (WGS) entry which is preliminary data.</text>
</comment>
<organism evidence="2 3">
    <name type="scientific">Liquidambar formosana</name>
    <name type="common">Formosan gum</name>
    <dbReference type="NCBI Taxonomy" id="63359"/>
    <lineage>
        <taxon>Eukaryota</taxon>
        <taxon>Viridiplantae</taxon>
        <taxon>Streptophyta</taxon>
        <taxon>Embryophyta</taxon>
        <taxon>Tracheophyta</taxon>
        <taxon>Spermatophyta</taxon>
        <taxon>Magnoliopsida</taxon>
        <taxon>eudicotyledons</taxon>
        <taxon>Gunneridae</taxon>
        <taxon>Pentapetalae</taxon>
        <taxon>Saxifragales</taxon>
        <taxon>Altingiaceae</taxon>
        <taxon>Liquidambar</taxon>
    </lineage>
</organism>
<evidence type="ECO:0000313" key="2">
    <source>
        <dbReference type="EMBL" id="KAK9291200.1"/>
    </source>
</evidence>
<gene>
    <name evidence="2" type="ORF">L1049_009388</name>
</gene>
<feature type="compositionally biased region" description="Basic and acidic residues" evidence="1">
    <location>
        <begin position="41"/>
        <end position="55"/>
    </location>
</feature>
<feature type="compositionally biased region" description="Basic and acidic residues" evidence="1">
    <location>
        <begin position="62"/>
        <end position="72"/>
    </location>
</feature>
<dbReference type="Proteomes" id="UP001415857">
    <property type="component" value="Unassembled WGS sequence"/>
</dbReference>
<keyword evidence="3" id="KW-1185">Reference proteome</keyword>
<feature type="region of interest" description="Disordered" evidence="1">
    <location>
        <begin position="41"/>
        <end position="89"/>
    </location>
</feature>